<evidence type="ECO:0000313" key="11">
    <source>
        <dbReference type="EMBL" id="RGL92977.1"/>
    </source>
</evidence>
<organism evidence="10 12">
    <name type="scientific">Hungatella hathewayi</name>
    <dbReference type="NCBI Taxonomy" id="154046"/>
    <lineage>
        <taxon>Bacteria</taxon>
        <taxon>Bacillati</taxon>
        <taxon>Bacillota</taxon>
        <taxon>Clostridia</taxon>
        <taxon>Lachnospirales</taxon>
        <taxon>Lachnospiraceae</taxon>
        <taxon>Hungatella</taxon>
    </lineage>
</organism>
<evidence type="ECO:0000256" key="4">
    <source>
        <dbReference type="ARBA" id="ARBA00023125"/>
    </source>
</evidence>
<reference evidence="11 13" key="2">
    <citation type="submission" date="2018-08" db="EMBL/GenBank/DDBJ databases">
        <title>A genome reference for cultivated species of the human gut microbiota.</title>
        <authorList>
            <person name="Zou Y."/>
            <person name="Xue W."/>
            <person name="Luo G."/>
        </authorList>
    </citation>
    <scope>NUCLEOTIDE SEQUENCE [LARGE SCALE GENOMIC DNA]</scope>
    <source>
        <strain evidence="11 13">TF05-11AC</strain>
    </source>
</reference>
<dbReference type="EMBL" id="CYZE01000001">
    <property type="protein sequence ID" value="CUN39039.1"/>
    <property type="molecule type" value="Genomic_DNA"/>
</dbReference>
<evidence type="ECO:0000256" key="3">
    <source>
        <dbReference type="ARBA" id="ARBA00023015"/>
    </source>
</evidence>
<gene>
    <name evidence="10" type="primary">vraR</name>
    <name evidence="11" type="ORF">DXC39_31255</name>
    <name evidence="10" type="ORF">ERS852407_00037</name>
</gene>
<dbReference type="Gene3D" id="3.40.50.2300">
    <property type="match status" value="1"/>
</dbReference>
<dbReference type="CDD" id="cd06170">
    <property type="entry name" value="LuxR_C_like"/>
    <property type="match status" value="1"/>
</dbReference>
<feature type="modified residue" description="4-aspartylphosphate" evidence="7">
    <location>
        <position position="58"/>
    </location>
</feature>
<evidence type="ECO:0000256" key="7">
    <source>
        <dbReference type="PROSITE-ProRule" id="PRU00169"/>
    </source>
</evidence>
<dbReference type="InterPro" id="IPR000792">
    <property type="entry name" value="Tscrpt_reg_LuxR_C"/>
</dbReference>
<evidence type="ECO:0000256" key="1">
    <source>
        <dbReference type="ARBA" id="ARBA00018672"/>
    </source>
</evidence>
<evidence type="ECO:0000259" key="8">
    <source>
        <dbReference type="PROSITE" id="PS50043"/>
    </source>
</evidence>
<dbReference type="GO" id="GO:0003677">
    <property type="term" value="F:DNA binding"/>
    <property type="evidence" value="ECO:0007669"/>
    <property type="project" value="UniProtKB-KW"/>
</dbReference>
<dbReference type="SMART" id="SM00448">
    <property type="entry name" value="REC"/>
    <property type="match status" value="1"/>
</dbReference>
<evidence type="ECO:0000259" key="9">
    <source>
        <dbReference type="PROSITE" id="PS50110"/>
    </source>
</evidence>
<dbReference type="InterPro" id="IPR039420">
    <property type="entry name" value="WalR-like"/>
</dbReference>
<comment type="function">
    <text evidence="6">May play the central regulatory role in sporulation. It may be an element of the effector pathway responsible for the activation of sporulation genes in response to nutritional stress. Spo0A may act in concert with spo0H (a sigma factor) to control the expression of some genes that are critical to the sporulation process.</text>
</comment>
<keyword evidence="4 10" id="KW-0238">DNA-binding</keyword>
<dbReference type="Pfam" id="PF00072">
    <property type="entry name" value="Response_reg"/>
    <property type="match status" value="1"/>
</dbReference>
<dbReference type="InterPro" id="IPR016032">
    <property type="entry name" value="Sig_transdc_resp-reg_C-effctor"/>
</dbReference>
<dbReference type="PROSITE" id="PS50043">
    <property type="entry name" value="HTH_LUXR_2"/>
    <property type="match status" value="1"/>
</dbReference>
<dbReference type="CDD" id="cd17535">
    <property type="entry name" value="REC_NarL-like"/>
    <property type="match status" value="1"/>
</dbReference>
<evidence type="ECO:0000256" key="5">
    <source>
        <dbReference type="ARBA" id="ARBA00023163"/>
    </source>
</evidence>
<evidence type="ECO:0000313" key="13">
    <source>
        <dbReference type="Proteomes" id="UP000261257"/>
    </source>
</evidence>
<keyword evidence="2 7" id="KW-0597">Phosphoprotein</keyword>
<dbReference type="PANTHER" id="PTHR43214:SF43">
    <property type="entry name" value="TWO-COMPONENT RESPONSE REGULATOR"/>
    <property type="match status" value="1"/>
</dbReference>
<dbReference type="Pfam" id="PF00196">
    <property type="entry name" value="GerE"/>
    <property type="match status" value="1"/>
</dbReference>
<protein>
    <recommendedName>
        <fullName evidence="1">Stage 0 sporulation protein A homolog</fullName>
    </recommendedName>
</protein>
<evidence type="ECO:0000313" key="10">
    <source>
        <dbReference type="EMBL" id="CUN39039.1"/>
    </source>
</evidence>
<dbReference type="InterPro" id="IPR011006">
    <property type="entry name" value="CheY-like_superfamily"/>
</dbReference>
<dbReference type="PANTHER" id="PTHR43214">
    <property type="entry name" value="TWO-COMPONENT RESPONSE REGULATOR"/>
    <property type="match status" value="1"/>
</dbReference>
<feature type="domain" description="HTH luxR-type" evidence="8">
    <location>
        <begin position="155"/>
        <end position="220"/>
    </location>
</feature>
<evidence type="ECO:0000256" key="6">
    <source>
        <dbReference type="ARBA" id="ARBA00024867"/>
    </source>
</evidence>
<dbReference type="GO" id="GO:0006355">
    <property type="term" value="P:regulation of DNA-templated transcription"/>
    <property type="evidence" value="ECO:0007669"/>
    <property type="project" value="InterPro"/>
</dbReference>
<sequence length="240" mass="27782">MEDKEIKVMIVDDIPSLCHRYQDIFEHTQDMKVVSVAHNGYEAVLKSAVTRPDVILMDIEMESRYAGITATQQILSELPEIKIIILTVYEEDAMVYAAFQAGACDYVQKTATSANMIQCVRDAYYDRSVMKPKVARKIRTEFKRIKDQEESLIYNLYLIQLLTDTERDILSALHEGLSQKEVCKQRYIGTATMKTHIRNILQKMKCKSIEDVLQKADSSGFFYYMEKVKERQAQKNQPLE</sequence>
<dbReference type="SUPFAM" id="SSF52172">
    <property type="entry name" value="CheY-like"/>
    <property type="match status" value="1"/>
</dbReference>
<evidence type="ECO:0000256" key="2">
    <source>
        <dbReference type="ARBA" id="ARBA00022553"/>
    </source>
</evidence>
<dbReference type="InterPro" id="IPR058245">
    <property type="entry name" value="NreC/VraR/RcsB-like_REC"/>
</dbReference>
<dbReference type="Proteomes" id="UP000261257">
    <property type="component" value="Unassembled WGS sequence"/>
</dbReference>
<proteinExistence type="predicted"/>
<dbReference type="PRINTS" id="PR00038">
    <property type="entry name" value="HTHLUXR"/>
</dbReference>
<dbReference type="GO" id="GO:0000160">
    <property type="term" value="P:phosphorelay signal transduction system"/>
    <property type="evidence" value="ECO:0007669"/>
    <property type="project" value="InterPro"/>
</dbReference>
<feature type="domain" description="Response regulatory" evidence="9">
    <location>
        <begin position="7"/>
        <end position="124"/>
    </location>
</feature>
<dbReference type="EMBL" id="QSSQ01000061">
    <property type="protein sequence ID" value="RGL92977.1"/>
    <property type="molecule type" value="Genomic_DNA"/>
</dbReference>
<dbReference type="RefSeq" id="WP_055652525.1">
    <property type="nucleotide sequence ID" value="NZ_CABIXC010000001.1"/>
</dbReference>
<reference evidence="10 12" key="1">
    <citation type="submission" date="2015-09" db="EMBL/GenBank/DDBJ databases">
        <authorList>
            <consortium name="Pathogen Informatics"/>
        </authorList>
    </citation>
    <scope>NUCLEOTIDE SEQUENCE [LARGE SCALE GENOMIC DNA]</scope>
    <source>
        <strain evidence="10 12">2789STDY5608850</strain>
    </source>
</reference>
<dbReference type="SMART" id="SM00421">
    <property type="entry name" value="HTH_LUXR"/>
    <property type="match status" value="1"/>
</dbReference>
<keyword evidence="5" id="KW-0804">Transcription</keyword>
<dbReference type="InterPro" id="IPR001789">
    <property type="entry name" value="Sig_transdc_resp-reg_receiver"/>
</dbReference>
<dbReference type="SUPFAM" id="SSF46894">
    <property type="entry name" value="C-terminal effector domain of the bipartite response regulators"/>
    <property type="match status" value="1"/>
</dbReference>
<keyword evidence="3" id="KW-0805">Transcription regulation</keyword>
<dbReference type="Proteomes" id="UP000095651">
    <property type="component" value="Unassembled WGS sequence"/>
</dbReference>
<name>A0A173WHM8_9FIRM</name>
<accession>A0A173WHM8</accession>
<dbReference type="PROSITE" id="PS50110">
    <property type="entry name" value="RESPONSE_REGULATORY"/>
    <property type="match status" value="1"/>
</dbReference>
<evidence type="ECO:0000313" key="12">
    <source>
        <dbReference type="Proteomes" id="UP000095651"/>
    </source>
</evidence>
<dbReference type="AlphaFoldDB" id="A0A173WHM8"/>